<protein>
    <recommendedName>
        <fullName evidence="1">Acid phosphatase</fullName>
        <ecNumber evidence="1">3.1.3.2</ecNumber>
    </recommendedName>
</protein>
<evidence type="ECO:0000256" key="1">
    <source>
        <dbReference type="PIRNR" id="PIRNR000897"/>
    </source>
</evidence>
<dbReference type="InterPro" id="IPR001011">
    <property type="entry name" value="Acid_Pase_classA_bac"/>
</dbReference>
<dbReference type="CDD" id="cd03397">
    <property type="entry name" value="PAP2_acid_phosphatase"/>
    <property type="match status" value="1"/>
</dbReference>
<dbReference type="GO" id="GO:0030288">
    <property type="term" value="C:outer membrane-bounded periplasmic space"/>
    <property type="evidence" value="ECO:0007669"/>
    <property type="project" value="InterPro"/>
</dbReference>
<dbReference type="PRINTS" id="PR00483">
    <property type="entry name" value="BACPHPHTASE"/>
</dbReference>
<dbReference type="HOGENOM" id="CLU_079861_0_0_10"/>
<comment type="catalytic activity">
    <reaction evidence="1">
        <text>a phosphate monoester + H2O = an alcohol + phosphate</text>
        <dbReference type="Rhea" id="RHEA:15017"/>
        <dbReference type="ChEBI" id="CHEBI:15377"/>
        <dbReference type="ChEBI" id="CHEBI:30879"/>
        <dbReference type="ChEBI" id="CHEBI:43474"/>
        <dbReference type="ChEBI" id="CHEBI:67140"/>
        <dbReference type="EC" id="3.1.3.2"/>
    </reaction>
</comment>
<comment type="similarity">
    <text evidence="1">Belongs to the class A bacterial acid phosphatase family.</text>
</comment>
<proteinExistence type="inferred from homology"/>
<feature type="chain" id="PRO_5001665582" description="Acid phosphatase" evidence="2">
    <location>
        <begin position="20"/>
        <end position="243"/>
    </location>
</feature>
<accession>A0A069QQ64</accession>
<evidence type="ECO:0000256" key="2">
    <source>
        <dbReference type="SAM" id="SignalP"/>
    </source>
</evidence>
<dbReference type="Pfam" id="PF01569">
    <property type="entry name" value="PAP2"/>
    <property type="match status" value="1"/>
</dbReference>
<organism evidence="4 5">
    <name type="scientific">Hoylesella loescheii DSM 19665 = JCM 12249 = ATCC 15930</name>
    <dbReference type="NCBI Taxonomy" id="1122985"/>
    <lineage>
        <taxon>Bacteria</taxon>
        <taxon>Pseudomonadati</taxon>
        <taxon>Bacteroidota</taxon>
        <taxon>Bacteroidia</taxon>
        <taxon>Bacteroidales</taxon>
        <taxon>Prevotellaceae</taxon>
        <taxon>Hoylesella</taxon>
    </lineage>
</organism>
<keyword evidence="1" id="KW-0378">Hydrolase</keyword>
<evidence type="ECO:0000313" key="5">
    <source>
        <dbReference type="Proteomes" id="UP000027442"/>
    </source>
</evidence>
<evidence type="ECO:0000259" key="3">
    <source>
        <dbReference type="SMART" id="SM00014"/>
    </source>
</evidence>
<dbReference type="eggNOG" id="COG0671">
    <property type="taxonomic scope" value="Bacteria"/>
</dbReference>
<dbReference type="SMART" id="SM00014">
    <property type="entry name" value="acidPPc"/>
    <property type="match status" value="1"/>
</dbReference>
<keyword evidence="5" id="KW-1185">Reference proteome</keyword>
<dbReference type="EC" id="3.1.3.2" evidence="1"/>
<feature type="domain" description="Phosphatidic acid phosphatase type 2/haloperoxidase" evidence="3">
    <location>
        <begin position="107"/>
        <end position="221"/>
    </location>
</feature>
<dbReference type="RefSeq" id="WP_018968214.1">
    <property type="nucleotide sequence ID" value="NZ_KB899223.1"/>
</dbReference>
<dbReference type="PATRIC" id="fig|1122985.7.peg.2033"/>
<dbReference type="AlphaFoldDB" id="A0A069QQ64"/>
<gene>
    <name evidence="4" type="ORF">HMPREF1991_01963</name>
</gene>
<evidence type="ECO:0000313" key="4">
    <source>
        <dbReference type="EMBL" id="KDR51996.1"/>
    </source>
</evidence>
<dbReference type="PIRSF" id="PIRSF000897">
    <property type="entry name" value="Acid_Ptase_ClsA"/>
    <property type="match status" value="1"/>
</dbReference>
<sequence>MKKTAFVFVALFATLCLNAQEASKNNRWPSFLKKTDLADETKFIPAPPDTSSIAYLKDFDRYQWGKSIRNTERGKQAIYDASVDPDSVLKGFSEAFGMLITKSTTPELYYLMECVENDGRLSVRGGKKKYMRKRPYVQFGERTSVPHDEEELRHTGSFPSGHTARGWAMALVLAEINPERQDEILVRGYEYGESRVIVGYHYQSDVDAARIAASAAVARLHADEGFRKQLEKAKKEFARLKKK</sequence>
<reference evidence="4 5" key="1">
    <citation type="submission" date="2013-08" db="EMBL/GenBank/DDBJ databases">
        <authorList>
            <person name="Weinstock G."/>
            <person name="Sodergren E."/>
            <person name="Wylie T."/>
            <person name="Fulton L."/>
            <person name="Fulton R."/>
            <person name="Fronick C."/>
            <person name="O'Laughlin M."/>
            <person name="Godfrey J."/>
            <person name="Miner T."/>
            <person name="Herter B."/>
            <person name="Appelbaum E."/>
            <person name="Cordes M."/>
            <person name="Lek S."/>
            <person name="Wollam A."/>
            <person name="Pepin K.H."/>
            <person name="Palsikar V.B."/>
            <person name="Mitreva M."/>
            <person name="Wilson R.K."/>
        </authorList>
    </citation>
    <scope>NUCLEOTIDE SEQUENCE [LARGE SCALE GENOMIC DNA]</scope>
    <source>
        <strain evidence="4 5">ATCC 15930</strain>
    </source>
</reference>
<name>A0A069QQ64_HOYLO</name>
<keyword evidence="2" id="KW-0732">Signal</keyword>
<feature type="signal peptide" evidence="2">
    <location>
        <begin position="1"/>
        <end position="19"/>
    </location>
</feature>
<dbReference type="Proteomes" id="UP000027442">
    <property type="component" value="Unassembled WGS sequence"/>
</dbReference>
<comment type="caution">
    <text evidence="4">The sequence shown here is derived from an EMBL/GenBank/DDBJ whole genome shotgun (WGS) entry which is preliminary data.</text>
</comment>
<dbReference type="InterPro" id="IPR036938">
    <property type="entry name" value="PAP2/HPO_sf"/>
</dbReference>
<dbReference type="GO" id="GO:0003993">
    <property type="term" value="F:acid phosphatase activity"/>
    <property type="evidence" value="ECO:0007669"/>
    <property type="project" value="UniProtKB-EC"/>
</dbReference>
<dbReference type="SUPFAM" id="SSF48317">
    <property type="entry name" value="Acid phosphatase/Vanadium-dependent haloperoxidase"/>
    <property type="match status" value="1"/>
</dbReference>
<dbReference type="InterPro" id="IPR000326">
    <property type="entry name" value="PAP2/HPO"/>
</dbReference>
<dbReference type="Gene3D" id="1.20.144.10">
    <property type="entry name" value="Phosphatidic acid phosphatase type 2/haloperoxidase"/>
    <property type="match status" value="1"/>
</dbReference>
<dbReference type="EMBL" id="JNGW01000084">
    <property type="protein sequence ID" value="KDR51996.1"/>
    <property type="molecule type" value="Genomic_DNA"/>
</dbReference>